<evidence type="ECO:0000256" key="1">
    <source>
        <dbReference type="SAM" id="MobiDB-lite"/>
    </source>
</evidence>
<feature type="region of interest" description="Disordered" evidence="1">
    <location>
        <begin position="50"/>
        <end position="76"/>
    </location>
</feature>
<keyword evidence="3" id="KW-1185">Reference proteome</keyword>
<protein>
    <submittedName>
        <fullName evidence="2">Uncharacterized protein</fullName>
    </submittedName>
</protein>
<evidence type="ECO:0000313" key="3">
    <source>
        <dbReference type="Proteomes" id="UP000631114"/>
    </source>
</evidence>
<accession>A0A835MAQ5</accession>
<sequence>VGSSRGKTSQAEIVSFDECCLIFGNDYATGEGGNSGFDDDMVDRVAGDTSNVGWETSQTKSAPRSTTPIAKKTRKS</sequence>
<dbReference type="AlphaFoldDB" id="A0A835MAQ5"/>
<name>A0A835MAQ5_9MAGN</name>
<proteinExistence type="predicted"/>
<organism evidence="2 3">
    <name type="scientific">Coptis chinensis</name>
    <dbReference type="NCBI Taxonomy" id="261450"/>
    <lineage>
        <taxon>Eukaryota</taxon>
        <taxon>Viridiplantae</taxon>
        <taxon>Streptophyta</taxon>
        <taxon>Embryophyta</taxon>
        <taxon>Tracheophyta</taxon>
        <taxon>Spermatophyta</taxon>
        <taxon>Magnoliopsida</taxon>
        <taxon>Ranunculales</taxon>
        <taxon>Ranunculaceae</taxon>
        <taxon>Coptidoideae</taxon>
        <taxon>Coptis</taxon>
    </lineage>
</organism>
<dbReference type="EMBL" id="JADFTS010000002">
    <property type="protein sequence ID" value="KAF9620064.1"/>
    <property type="molecule type" value="Genomic_DNA"/>
</dbReference>
<gene>
    <name evidence="2" type="ORF">IFM89_010714</name>
</gene>
<evidence type="ECO:0000313" key="2">
    <source>
        <dbReference type="EMBL" id="KAF9620064.1"/>
    </source>
</evidence>
<feature type="compositionally biased region" description="Polar residues" evidence="1">
    <location>
        <begin position="50"/>
        <end position="68"/>
    </location>
</feature>
<dbReference type="Proteomes" id="UP000631114">
    <property type="component" value="Unassembled WGS sequence"/>
</dbReference>
<feature type="non-terminal residue" evidence="2">
    <location>
        <position position="76"/>
    </location>
</feature>
<reference evidence="2 3" key="1">
    <citation type="submission" date="2020-10" db="EMBL/GenBank/DDBJ databases">
        <title>The Coptis chinensis genome and diversification of protoberbering-type alkaloids.</title>
        <authorList>
            <person name="Wang B."/>
            <person name="Shu S."/>
            <person name="Song C."/>
            <person name="Liu Y."/>
        </authorList>
    </citation>
    <scope>NUCLEOTIDE SEQUENCE [LARGE SCALE GENOMIC DNA]</scope>
    <source>
        <strain evidence="2">HL-2020</strain>
        <tissue evidence="2">Leaf</tissue>
    </source>
</reference>
<comment type="caution">
    <text evidence="2">The sequence shown here is derived from an EMBL/GenBank/DDBJ whole genome shotgun (WGS) entry which is preliminary data.</text>
</comment>